<evidence type="ECO:0008006" key="3">
    <source>
        <dbReference type="Google" id="ProtNLM"/>
    </source>
</evidence>
<gene>
    <name evidence="1" type="ordered locus">ambt_20775</name>
</gene>
<name>F5Z6Y3_ALTNA</name>
<organism evidence="1 2">
    <name type="scientific">Alteromonas naphthalenivorans</name>
    <dbReference type="NCBI Taxonomy" id="715451"/>
    <lineage>
        <taxon>Bacteria</taxon>
        <taxon>Pseudomonadati</taxon>
        <taxon>Pseudomonadota</taxon>
        <taxon>Gammaproteobacteria</taxon>
        <taxon>Alteromonadales</taxon>
        <taxon>Alteromonadaceae</taxon>
        <taxon>Alteromonas/Salinimonas group</taxon>
        <taxon>Alteromonas</taxon>
    </lineage>
</organism>
<sequence length="72" mass="8474">MKYAKKSFLILFALLTGLLLACWRVLSFAFSALDFEPDADEKSDTNVWYNYRTGEIDPVKRYDGIYQERLQK</sequence>
<dbReference type="AlphaFoldDB" id="F5Z6Y3"/>
<dbReference type="PROSITE" id="PS51257">
    <property type="entry name" value="PROKAR_LIPOPROTEIN"/>
    <property type="match status" value="1"/>
</dbReference>
<proteinExistence type="predicted"/>
<dbReference type="Proteomes" id="UP000000683">
    <property type="component" value="Chromosome"/>
</dbReference>
<evidence type="ECO:0000313" key="1">
    <source>
        <dbReference type="EMBL" id="AEF05646.1"/>
    </source>
</evidence>
<protein>
    <recommendedName>
        <fullName evidence="3">Lipoprotein</fullName>
    </recommendedName>
</protein>
<dbReference type="EMBL" id="CP002339">
    <property type="protein sequence ID" value="AEF05646.1"/>
    <property type="molecule type" value="Genomic_DNA"/>
</dbReference>
<keyword evidence="2" id="KW-1185">Reference proteome</keyword>
<dbReference type="RefSeq" id="WP_013786553.1">
    <property type="nucleotide sequence ID" value="NC_015554.1"/>
</dbReference>
<reference evidence="1 2" key="1">
    <citation type="journal article" date="2011" name="J. Bacteriol.">
        <title>Complete genome sequence of the polycyclic aromatic hydrocarbon-degrading bacterium Alteromonas sp. strain SN2.</title>
        <authorList>
            <person name="Jin H.M."/>
            <person name="Jeong H."/>
            <person name="Moon E.J."/>
            <person name="Math R.K."/>
            <person name="Lee K."/>
            <person name="Kim H.J."/>
            <person name="Jeon C.O."/>
            <person name="Oh T.K."/>
            <person name="Kim J.F."/>
        </authorList>
    </citation>
    <scope>NUCLEOTIDE SEQUENCE [LARGE SCALE GENOMIC DNA]</scope>
    <source>
        <strain evidence="2">JCM 17741 / KACC 18427 / KCTC 11700BP / SN2</strain>
    </source>
</reference>
<dbReference type="HOGENOM" id="CLU_2713447_0_0_6"/>
<dbReference type="KEGG" id="alt:ambt_20775"/>
<accession>F5Z6Y3</accession>
<evidence type="ECO:0000313" key="2">
    <source>
        <dbReference type="Proteomes" id="UP000000683"/>
    </source>
</evidence>